<reference evidence="3 4" key="2">
    <citation type="journal article" date="2018" name="Nature">
        <title>Mutant phenotypes for thousands of bacterial genes of unknown function.</title>
        <authorList>
            <person name="Price M.N."/>
            <person name="Wetmore K.M."/>
            <person name="Waters R.J."/>
            <person name="Callaghan M."/>
            <person name="Ray J."/>
            <person name="Liu H."/>
            <person name="Kuehl J.V."/>
            <person name="Melnyk R.A."/>
            <person name="Lamson J.S."/>
            <person name="Suh Y."/>
            <person name="Carlson H.K."/>
            <person name="Esquivel Z."/>
            <person name="Sadeeshkumar H."/>
            <person name="Chakraborty R."/>
            <person name="Zane G.M."/>
            <person name="Rubin B.E."/>
            <person name="Wall J.D."/>
            <person name="Visel A."/>
            <person name="Bristow J."/>
            <person name="Blow M.J."/>
            <person name="Arkin A.P."/>
            <person name="Deutschbauer A.M."/>
        </authorList>
    </citation>
    <scope>NUCLEOTIDE SEQUENCE [LARGE SCALE GENOMIC DNA]</scope>
    <source>
        <strain evidence="3 4">FW300-N2E3</strain>
    </source>
</reference>
<organism evidence="3 4">
    <name type="scientific">Pseudomonas fluorescens</name>
    <dbReference type="NCBI Taxonomy" id="294"/>
    <lineage>
        <taxon>Bacteria</taxon>
        <taxon>Pseudomonadati</taxon>
        <taxon>Pseudomonadota</taxon>
        <taxon>Gammaproteobacteria</taxon>
        <taxon>Pseudomonadales</taxon>
        <taxon>Pseudomonadaceae</taxon>
        <taxon>Pseudomonas</taxon>
    </lineage>
</organism>
<name>A0A0N9VXJ5_PSEFL</name>
<sequence>MINSQHSTNTSPAFWRSKSGIALGMLLVIALFYLAREHYGHILGLLPYSILLLCPLMHLFGHHHHGGHSHRSETADPVKDENRN</sequence>
<feature type="transmembrane region" description="Helical" evidence="2">
    <location>
        <begin position="20"/>
        <end position="36"/>
    </location>
</feature>
<dbReference type="EMBL" id="CP012830">
    <property type="protein sequence ID" value="ALI03262.1"/>
    <property type="molecule type" value="Genomic_DNA"/>
</dbReference>
<dbReference type="Pfam" id="PF11666">
    <property type="entry name" value="DUF2933"/>
    <property type="match status" value="1"/>
</dbReference>
<keyword evidence="2" id="KW-0812">Transmembrane</keyword>
<feature type="region of interest" description="Disordered" evidence="1">
    <location>
        <begin position="64"/>
        <end position="84"/>
    </location>
</feature>
<dbReference type="RefSeq" id="WP_054596521.1">
    <property type="nucleotide sequence ID" value="NZ_CP012830.1"/>
</dbReference>
<evidence type="ECO:0008006" key="5">
    <source>
        <dbReference type="Google" id="ProtNLM"/>
    </source>
</evidence>
<keyword evidence="2" id="KW-0472">Membrane</keyword>
<evidence type="ECO:0000313" key="3">
    <source>
        <dbReference type="EMBL" id="ALI03262.1"/>
    </source>
</evidence>
<protein>
    <recommendedName>
        <fullName evidence="5">DUF2933 domain-containing protein</fullName>
    </recommendedName>
</protein>
<evidence type="ECO:0000256" key="2">
    <source>
        <dbReference type="SAM" id="Phobius"/>
    </source>
</evidence>
<evidence type="ECO:0000256" key="1">
    <source>
        <dbReference type="SAM" id="MobiDB-lite"/>
    </source>
</evidence>
<accession>A0A0N9VXJ5</accession>
<dbReference type="AlphaFoldDB" id="A0A0N9VXJ5"/>
<dbReference type="InterPro" id="IPR021682">
    <property type="entry name" value="DUF2933"/>
</dbReference>
<feature type="transmembrane region" description="Helical" evidence="2">
    <location>
        <begin position="42"/>
        <end position="61"/>
    </location>
</feature>
<dbReference type="OrthoDB" id="7028958at2"/>
<reference evidence="4" key="1">
    <citation type="submission" date="2015-09" db="EMBL/GenBank/DDBJ databases">
        <title>Whole genome sequence of Pseudomonas fluorescens FW300-N2E3.</title>
        <authorList>
            <person name="Ray J."/>
            <person name="Melnyk R."/>
            <person name="Deutschbauer A."/>
        </authorList>
    </citation>
    <scope>NUCLEOTIDE SEQUENCE [LARGE SCALE GENOMIC DNA]</scope>
    <source>
        <strain evidence="4">FW300-N2E3</strain>
    </source>
</reference>
<gene>
    <name evidence="3" type="ORF">AO353_20060</name>
</gene>
<proteinExistence type="predicted"/>
<dbReference type="Proteomes" id="UP000066487">
    <property type="component" value="Chromosome"/>
</dbReference>
<keyword evidence="2" id="KW-1133">Transmembrane helix</keyword>
<evidence type="ECO:0000313" key="4">
    <source>
        <dbReference type="Proteomes" id="UP000066487"/>
    </source>
</evidence>
<feature type="compositionally biased region" description="Basic and acidic residues" evidence="1">
    <location>
        <begin position="70"/>
        <end position="84"/>
    </location>
</feature>